<name>A0A975J2D6_9BACT</name>
<dbReference type="KEGG" id="lamb:KBB96_07645"/>
<organism evidence="2 3">
    <name type="scientific">Luteolibacter ambystomatis</name>
    <dbReference type="NCBI Taxonomy" id="2824561"/>
    <lineage>
        <taxon>Bacteria</taxon>
        <taxon>Pseudomonadati</taxon>
        <taxon>Verrucomicrobiota</taxon>
        <taxon>Verrucomicrobiia</taxon>
        <taxon>Verrucomicrobiales</taxon>
        <taxon>Verrucomicrobiaceae</taxon>
        <taxon>Luteolibacter</taxon>
    </lineage>
</organism>
<evidence type="ECO:0000313" key="3">
    <source>
        <dbReference type="Proteomes" id="UP000676169"/>
    </source>
</evidence>
<dbReference type="CDD" id="cd04301">
    <property type="entry name" value="NAT_SF"/>
    <property type="match status" value="1"/>
</dbReference>
<dbReference type="Gene3D" id="3.40.630.30">
    <property type="match status" value="1"/>
</dbReference>
<evidence type="ECO:0000313" key="2">
    <source>
        <dbReference type="EMBL" id="QUE52756.1"/>
    </source>
</evidence>
<dbReference type="GO" id="GO:0016747">
    <property type="term" value="F:acyltransferase activity, transferring groups other than amino-acyl groups"/>
    <property type="evidence" value="ECO:0007669"/>
    <property type="project" value="InterPro"/>
</dbReference>
<sequence length="180" mass="19681">MAVISTERLDLIPMGPDFLRASLSGDPAAASVAIGATLPPDWPSIPEILAMRLEQLEAVPALEPWLLRAMVLRETRTMVGHIGFHTAPGPEYLEPWSPGAVEFGFSVLEEHRRRGYAREAAQGMMRWAVDEHGVRAFVLTISPGNHPSQALASGLGFHRIGEHVDEVDGIEEILELRMGS</sequence>
<dbReference type="RefSeq" id="WP_211634039.1">
    <property type="nucleotide sequence ID" value="NZ_CP073100.1"/>
</dbReference>
<dbReference type="PANTHER" id="PTHR43792">
    <property type="entry name" value="GNAT FAMILY, PUTATIVE (AFU_ORTHOLOGUE AFUA_3G00765)-RELATED-RELATED"/>
    <property type="match status" value="1"/>
</dbReference>
<gene>
    <name evidence="2" type="ORF">KBB96_07645</name>
</gene>
<dbReference type="Proteomes" id="UP000676169">
    <property type="component" value="Chromosome"/>
</dbReference>
<feature type="domain" description="N-acetyltransferase" evidence="1">
    <location>
        <begin position="32"/>
        <end position="180"/>
    </location>
</feature>
<dbReference type="EMBL" id="CP073100">
    <property type="protein sequence ID" value="QUE52756.1"/>
    <property type="molecule type" value="Genomic_DNA"/>
</dbReference>
<protein>
    <submittedName>
        <fullName evidence="2">GNAT family N-acetyltransferase</fullName>
    </submittedName>
</protein>
<dbReference type="InterPro" id="IPR051531">
    <property type="entry name" value="N-acetyltransferase"/>
</dbReference>
<dbReference type="PANTHER" id="PTHR43792:SF1">
    <property type="entry name" value="N-ACETYLTRANSFERASE DOMAIN-CONTAINING PROTEIN"/>
    <property type="match status" value="1"/>
</dbReference>
<dbReference type="InterPro" id="IPR000182">
    <property type="entry name" value="GNAT_dom"/>
</dbReference>
<reference evidence="2" key="1">
    <citation type="submission" date="2021-04" db="EMBL/GenBank/DDBJ databases">
        <title>Luteolibacter sp. 32A isolated from the skin of an Anderson's salamander (Ambystoma andersonii).</title>
        <authorList>
            <person name="Spergser J."/>
            <person name="Busse H.-J."/>
        </authorList>
    </citation>
    <scope>NUCLEOTIDE SEQUENCE</scope>
    <source>
        <strain evidence="2">32A</strain>
    </source>
</reference>
<accession>A0A975J2D6</accession>
<dbReference type="AlphaFoldDB" id="A0A975J2D6"/>
<dbReference type="InterPro" id="IPR016181">
    <property type="entry name" value="Acyl_CoA_acyltransferase"/>
</dbReference>
<dbReference type="Pfam" id="PF13302">
    <property type="entry name" value="Acetyltransf_3"/>
    <property type="match status" value="1"/>
</dbReference>
<dbReference type="SUPFAM" id="SSF55729">
    <property type="entry name" value="Acyl-CoA N-acyltransferases (Nat)"/>
    <property type="match status" value="1"/>
</dbReference>
<evidence type="ECO:0000259" key="1">
    <source>
        <dbReference type="PROSITE" id="PS51186"/>
    </source>
</evidence>
<dbReference type="PROSITE" id="PS51186">
    <property type="entry name" value="GNAT"/>
    <property type="match status" value="1"/>
</dbReference>
<keyword evidence="3" id="KW-1185">Reference proteome</keyword>
<proteinExistence type="predicted"/>